<dbReference type="SUPFAM" id="SSF52540">
    <property type="entry name" value="P-loop containing nucleoside triphosphate hydrolases"/>
    <property type="match status" value="1"/>
</dbReference>
<evidence type="ECO:0000256" key="1">
    <source>
        <dbReference type="ARBA" id="ARBA00005842"/>
    </source>
</evidence>
<evidence type="ECO:0000256" key="3">
    <source>
        <dbReference type="ARBA" id="ARBA00022741"/>
    </source>
</evidence>
<dbReference type="OrthoDB" id="775260at2759"/>
<dbReference type="InterPro" id="IPR036236">
    <property type="entry name" value="Znf_C2H2_sf"/>
</dbReference>
<evidence type="ECO:0000256" key="5">
    <source>
        <dbReference type="RuleBase" id="RU003785"/>
    </source>
</evidence>
<dbReference type="EMBL" id="AZBU02000008">
    <property type="protein sequence ID" value="TKR67697.1"/>
    <property type="molecule type" value="Genomic_DNA"/>
</dbReference>
<accession>A0A4U5MER8</accession>
<dbReference type="Gene3D" id="1.10.20.140">
    <property type="match status" value="1"/>
</dbReference>
<dbReference type="AlphaFoldDB" id="A0A4U5MER8"/>
<dbReference type="GO" id="GO:0006400">
    <property type="term" value="P:tRNA modification"/>
    <property type="evidence" value="ECO:0007669"/>
    <property type="project" value="TreeGrafter"/>
</dbReference>
<name>A0A4U5MER8_STECR</name>
<organism evidence="7 8">
    <name type="scientific">Steinernema carpocapsae</name>
    <name type="common">Entomopathogenic nematode</name>
    <dbReference type="NCBI Taxonomy" id="34508"/>
    <lineage>
        <taxon>Eukaryota</taxon>
        <taxon>Metazoa</taxon>
        <taxon>Ecdysozoa</taxon>
        <taxon>Nematoda</taxon>
        <taxon>Chromadorea</taxon>
        <taxon>Rhabditida</taxon>
        <taxon>Tylenchina</taxon>
        <taxon>Panagrolaimomorpha</taxon>
        <taxon>Strongyloidoidea</taxon>
        <taxon>Steinernematidae</taxon>
        <taxon>Steinernema</taxon>
    </lineage>
</organism>
<dbReference type="Pfam" id="PF01715">
    <property type="entry name" value="IPPT"/>
    <property type="match status" value="1"/>
</dbReference>
<dbReference type="NCBIfam" id="TIGR00174">
    <property type="entry name" value="miaA"/>
    <property type="match status" value="1"/>
</dbReference>
<sequence>MLKRILRVMTRRKVKNPLVVVMGCTGTGKSDLGVALAKKFNGEVISADSMQIYKGLDIATNKVTEEEMAAIPHHMMSFYDPCDPVSYNVHKYRTDVLEILEKLWKEDKLPVMVGGTSYYIEAIIYKNNLITNPSSFQEHLELREELQNLSTDELYAELEKVDPEAARLVHRNNRFRVMRAVEIFRVTGKKKSEHFKDQVEAGAQQLGGLLRLQNTLLIDLDADIDLLDRRLDVRVVKMIERGLRSEIEQFYDEHRDNLGAFGAKQSIAVKEYEDYLKLSKEERESPLGQKLFDEGCEHLKRHTRQYSRKQRKWVKQRLVMRSAMREVPPILRLNTSHSFFEKCVPSAEEVVERFLYGQTLPEPSFGTLERPSTLTENIENVSSDEDGKLSLQNRSYQEQINKVFHCDLCDREVHGVLNWESHLRGKMHKNFVQKAKRRAEGEAGREEAVVDV</sequence>
<dbReference type="InterPro" id="IPR013087">
    <property type="entry name" value="Znf_C2H2_type"/>
</dbReference>
<evidence type="ECO:0000256" key="4">
    <source>
        <dbReference type="ARBA" id="ARBA00022840"/>
    </source>
</evidence>
<reference evidence="7 8" key="1">
    <citation type="journal article" date="2015" name="Genome Biol.">
        <title>Comparative genomics of Steinernema reveals deeply conserved gene regulatory networks.</title>
        <authorList>
            <person name="Dillman A.R."/>
            <person name="Macchietto M."/>
            <person name="Porter C.F."/>
            <person name="Rogers A."/>
            <person name="Williams B."/>
            <person name="Antoshechkin I."/>
            <person name="Lee M.M."/>
            <person name="Goodwin Z."/>
            <person name="Lu X."/>
            <person name="Lewis E.E."/>
            <person name="Goodrich-Blair H."/>
            <person name="Stock S.P."/>
            <person name="Adams B.J."/>
            <person name="Sternberg P.W."/>
            <person name="Mortazavi A."/>
        </authorList>
    </citation>
    <scope>NUCLEOTIDE SEQUENCE [LARGE SCALE GENOMIC DNA]</scope>
    <source>
        <strain evidence="7 8">ALL</strain>
    </source>
</reference>
<keyword evidence="4 5" id="KW-0067">ATP-binding</keyword>
<dbReference type="STRING" id="34508.A0A4U5MER8"/>
<dbReference type="InterPro" id="IPR039657">
    <property type="entry name" value="Dimethylallyltransferase"/>
</dbReference>
<dbReference type="InterPro" id="IPR018022">
    <property type="entry name" value="IPT"/>
</dbReference>
<dbReference type="PROSITE" id="PS00028">
    <property type="entry name" value="ZINC_FINGER_C2H2_1"/>
    <property type="match status" value="1"/>
</dbReference>
<dbReference type="GO" id="GO:0005739">
    <property type="term" value="C:mitochondrion"/>
    <property type="evidence" value="ECO:0007669"/>
    <property type="project" value="TreeGrafter"/>
</dbReference>
<keyword evidence="3 5" id="KW-0547">Nucleotide-binding</keyword>
<dbReference type="InterPro" id="IPR027417">
    <property type="entry name" value="P-loop_NTPase"/>
</dbReference>
<evidence type="ECO:0000256" key="2">
    <source>
        <dbReference type="ARBA" id="ARBA00022679"/>
    </source>
</evidence>
<feature type="domain" description="C2H2-type" evidence="6">
    <location>
        <begin position="406"/>
        <end position="428"/>
    </location>
</feature>
<keyword evidence="2 5" id="KW-0808">Transferase</keyword>
<dbReference type="SUPFAM" id="SSF57667">
    <property type="entry name" value="beta-beta-alpha zinc fingers"/>
    <property type="match status" value="1"/>
</dbReference>
<dbReference type="GO" id="GO:0052381">
    <property type="term" value="F:tRNA dimethylallyltransferase activity"/>
    <property type="evidence" value="ECO:0007669"/>
    <property type="project" value="InterPro"/>
</dbReference>
<evidence type="ECO:0000313" key="7">
    <source>
        <dbReference type="EMBL" id="TKR67697.1"/>
    </source>
</evidence>
<keyword evidence="8" id="KW-1185">Reference proteome</keyword>
<dbReference type="Pfam" id="PF12874">
    <property type="entry name" value="zf-met"/>
    <property type="match status" value="1"/>
</dbReference>
<comment type="similarity">
    <text evidence="1 5">Belongs to the IPP transferase family.</text>
</comment>
<comment type="caution">
    <text evidence="7">The sequence shown here is derived from an EMBL/GenBank/DDBJ whole genome shotgun (WGS) entry which is preliminary data.</text>
</comment>
<reference evidence="7 8" key="2">
    <citation type="journal article" date="2019" name="G3 (Bethesda)">
        <title>Hybrid Assembly of the Genome of the Entomopathogenic Nematode Steinernema carpocapsae Identifies the X-Chromosome.</title>
        <authorList>
            <person name="Serra L."/>
            <person name="Macchietto M."/>
            <person name="Macias-Munoz A."/>
            <person name="McGill C.J."/>
            <person name="Rodriguez I.M."/>
            <person name="Rodriguez B."/>
            <person name="Murad R."/>
            <person name="Mortazavi A."/>
        </authorList>
    </citation>
    <scope>NUCLEOTIDE SEQUENCE [LARGE SCALE GENOMIC DNA]</scope>
    <source>
        <strain evidence="7 8">ALL</strain>
    </source>
</reference>
<dbReference type="PANTHER" id="PTHR11088">
    <property type="entry name" value="TRNA DIMETHYLALLYLTRANSFERASE"/>
    <property type="match status" value="1"/>
</dbReference>
<protein>
    <recommendedName>
        <fullName evidence="6">C2H2-type domain-containing protein</fullName>
    </recommendedName>
</protein>
<dbReference type="PANTHER" id="PTHR11088:SF89">
    <property type="entry name" value="TRNA DIMETHYLALLYLTRANSFERASE"/>
    <property type="match status" value="1"/>
</dbReference>
<proteinExistence type="inferred from homology"/>
<gene>
    <name evidence="7" type="ORF">L596_023808</name>
</gene>
<dbReference type="Proteomes" id="UP000298663">
    <property type="component" value="Unassembled WGS sequence"/>
</dbReference>
<dbReference type="Gene3D" id="3.30.160.60">
    <property type="entry name" value="Classic Zinc Finger"/>
    <property type="match status" value="1"/>
</dbReference>
<dbReference type="GO" id="GO:0005524">
    <property type="term" value="F:ATP binding"/>
    <property type="evidence" value="ECO:0007669"/>
    <property type="project" value="UniProtKB-KW"/>
</dbReference>
<evidence type="ECO:0000313" key="8">
    <source>
        <dbReference type="Proteomes" id="UP000298663"/>
    </source>
</evidence>
<evidence type="ECO:0000259" key="6">
    <source>
        <dbReference type="PROSITE" id="PS00028"/>
    </source>
</evidence>
<dbReference type="HAMAP" id="MF_00185">
    <property type="entry name" value="IPP_trans"/>
    <property type="match status" value="1"/>
</dbReference>
<dbReference type="Gene3D" id="3.40.50.300">
    <property type="entry name" value="P-loop containing nucleotide triphosphate hydrolases"/>
    <property type="match status" value="1"/>
</dbReference>